<proteinExistence type="inferred from homology"/>
<feature type="domain" description="SsuA/THI5-like" evidence="4">
    <location>
        <begin position="48"/>
        <end position="262"/>
    </location>
</feature>
<accession>A0A2L2XGQ5</accession>
<evidence type="ECO:0000256" key="3">
    <source>
        <dbReference type="ARBA" id="ARBA00022729"/>
    </source>
</evidence>
<dbReference type="Gene3D" id="3.40.190.10">
    <property type="entry name" value="Periplasmic binding protein-like II"/>
    <property type="match status" value="2"/>
</dbReference>
<dbReference type="InterPro" id="IPR015168">
    <property type="entry name" value="SsuA/THI5"/>
</dbReference>
<organism evidence="5 6">
    <name type="scientific">Desulfocucumis palustris</name>
    <dbReference type="NCBI Taxonomy" id="1898651"/>
    <lineage>
        <taxon>Bacteria</taxon>
        <taxon>Bacillati</taxon>
        <taxon>Bacillota</taxon>
        <taxon>Clostridia</taxon>
        <taxon>Eubacteriales</taxon>
        <taxon>Desulfocucumaceae</taxon>
        <taxon>Desulfocucumis</taxon>
    </lineage>
</organism>
<sequence length="366" mass="40986">MRNPVRPLFLLATLLLILGTLALTLYLLHDARREKQITIKVVHGHTGPYHLPYHLVLEKEFLKQENISIKSLNLDSEAKAMDTLLNGQADMAMLGLEEFIRAGSRTLDGDFDAVAFAAVSSASDTYLLAREQKGDFQWSGLKGKTVICGSPDCIETIILEEILRRNDLIPYENVTLITNIPDDLKIGALKAGIGNYLLVREPLASIAQKDGSITVVASPGREIGAIPTVICAVNKEYLSKHPETVQKFTNALYKSLIWIKYHSPEEIRDLRVKSLNKKDRELNAIMAEKYARDRTWPENPNISGDSFQLAVTMMSRAREIPREVSFEQLVDNSFAGRAVSTVEYIPEDKVPKRKFPLNILDKITGN</sequence>
<dbReference type="AlphaFoldDB" id="A0A2L2XGQ5"/>
<keyword evidence="3" id="KW-0732">Signal</keyword>
<evidence type="ECO:0000259" key="4">
    <source>
        <dbReference type="Pfam" id="PF09084"/>
    </source>
</evidence>
<dbReference type="GO" id="GO:0042597">
    <property type="term" value="C:periplasmic space"/>
    <property type="evidence" value="ECO:0007669"/>
    <property type="project" value="UniProtKB-SubCell"/>
</dbReference>
<dbReference type="OrthoDB" id="9802202at2"/>
<reference evidence="6" key="1">
    <citation type="submission" date="2018-02" db="EMBL/GenBank/DDBJ databases">
        <title>Genome sequence of Desulfocucumis palustris strain NAW-5.</title>
        <authorList>
            <person name="Watanabe M."/>
            <person name="Kojima H."/>
            <person name="Fukui M."/>
        </authorList>
    </citation>
    <scope>NUCLEOTIDE SEQUENCE [LARGE SCALE GENOMIC DNA]</scope>
    <source>
        <strain evidence="6">NAW-5</strain>
    </source>
</reference>
<gene>
    <name evidence="5" type="ORF">DCCM_4023</name>
</gene>
<dbReference type="RefSeq" id="WP_104373061.1">
    <property type="nucleotide sequence ID" value="NZ_BFAV01000153.1"/>
</dbReference>
<evidence type="ECO:0000256" key="2">
    <source>
        <dbReference type="ARBA" id="ARBA00010742"/>
    </source>
</evidence>
<evidence type="ECO:0000313" key="5">
    <source>
        <dbReference type="EMBL" id="GBF34903.1"/>
    </source>
</evidence>
<protein>
    <submittedName>
        <fullName evidence="5">ABC transporter substrate-binding protein</fullName>
    </submittedName>
</protein>
<dbReference type="PANTHER" id="PTHR30024:SF47">
    <property type="entry name" value="TAURINE-BINDING PERIPLASMIC PROTEIN"/>
    <property type="match status" value="1"/>
</dbReference>
<dbReference type="PANTHER" id="PTHR30024">
    <property type="entry name" value="ALIPHATIC SULFONATES-BINDING PROTEIN-RELATED"/>
    <property type="match status" value="1"/>
</dbReference>
<name>A0A2L2XGQ5_9FIRM</name>
<dbReference type="EMBL" id="BFAV01000153">
    <property type="protein sequence ID" value="GBF34903.1"/>
    <property type="molecule type" value="Genomic_DNA"/>
</dbReference>
<dbReference type="Proteomes" id="UP000239549">
    <property type="component" value="Unassembled WGS sequence"/>
</dbReference>
<keyword evidence="6" id="KW-1185">Reference proteome</keyword>
<dbReference type="SUPFAM" id="SSF53850">
    <property type="entry name" value="Periplasmic binding protein-like II"/>
    <property type="match status" value="1"/>
</dbReference>
<comment type="subcellular location">
    <subcellularLocation>
        <location evidence="1">Periplasm</location>
    </subcellularLocation>
</comment>
<evidence type="ECO:0000313" key="6">
    <source>
        <dbReference type="Proteomes" id="UP000239549"/>
    </source>
</evidence>
<dbReference type="Pfam" id="PF09084">
    <property type="entry name" value="NMT1"/>
    <property type="match status" value="1"/>
</dbReference>
<evidence type="ECO:0000256" key="1">
    <source>
        <dbReference type="ARBA" id="ARBA00004418"/>
    </source>
</evidence>
<comment type="similarity">
    <text evidence="2">Belongs to the bacterial solute-binding protein SsuA/TauA family.</text>
</comment>
<comment type="caution">
    <text evidence="5">The sequence shown here is derived from an EMBL/GenBank/DDBJ whole genome shotgun (WGS) entry which is preliminary data.</text>
</comment>